<feature type="domain" description="Glycosyl transferase family 1" evidence="1">
    <location>
        <begin position="240"/>
        <end position="333"/>
    </location>
</feature>
<evidence type="ECO:0000313" key="4">
    <source>
        <dbReference type="Proteomes" id="UP000305887"/>
    </source>
</evidence>
<dbReference type="PANTHER" id="PTHR12526">
    <property type="entry name" value="GLYCOSYLTRANSFERASE"/>
    <property type="match status" value="1"/>
</dbReference>
<feature type="domain" description="Glycosyltransferase subfamily 4-like N-terminal" evidence="2">
    <location>
        <begin position="14"/>
        <end position="178"/>
    </location>
</feature>
<comment type="caution">
    <text evidence="3">The sequence shown here is derived from an EMBL/GenBank/DDBJ whole genome shotgun (WGS) entry which is preliminary data.</text>
</comment>
<sequence length="362" mass="38882">MTERIRLLMTLDAVGGVWRYAMDLAVALRPRGVDTVFLGFGPSPSDQQRAEAEAKGLLDWIDAPLDWLAEDAADLRAIPDLIAGAAQRHGADLLHLNLPTQAAGLKTDRPVVVVSHSCVTTWFRAVRGSGLPPGWEWHGALNAQGLSRADAVVAPSRSHGAALTACYGQLPTLRVVPNSTAAPLGKTLGKPMVVASGRWWDEGKNGATLDAAAEHTNLPIHLLGPTQGPNGTIFTARNAIAKGERPHAEAVALMSEAGIFVSPSIYEPFGLAVAEAARMGLPLVLSDIPTFRELWSEAAMFFPPRDAEALAVMLDRLAADPPERRRLGEAARLRSRRFTPEAQATAMLSLYMDLVRQPLPTR</sequence>
<evidence type="ECO:0000259" key="1">
    <source>
        <dbReference type="Pfam" id="PF00534"/>
    </source>
</evidence>
<accession>A0A5C4MR96</accession>
<dbReference type="InterPro" id="IPR028098">
    <property type="entry name" value="Glyco_trans_4-like_N"/>
</dbReference>
<dbReference type="CDD" id="cd03801">
    <property type="entry name" value="GT4_PimA-like"/>
    <property type="match status" value="1"/>
</dbReference>
<dbReference type="RefSeq" id="WP_139078430.1">
    <property type="nucleotide sequence ID" value="NZ_VDFU01000031.1"/>
</dbReference>
<dbReference type="Proteomes" id="UP000305887">
    <property type="component" value="Unassembled WGS sequence"/>
</dbReference>
<dbReference type="Gene3D" id="3.40.50.2000">
    <property type="entry name" value="Glycogen Phosphorylase B"/>
    <property type="match status" value="2"/>
</dbReference>
<dbReference type="EMBL" id="VDFU01000031">
    <property type="protein sequence ID" value="TNC46879.1"/>
    <property type="molecule type" value="Genomic_DNA"/>
</dbReference>
<name>A0A5C4MR96_9RHOB</name>
<proteinExistence type="predicted"/>
<keyword evidence="4" id="KW-1185">Reference proteome</keyword>
<dbReference type="GO" id="GO:0016757">
    <property type="term" value="F:glycosyltransferase activity"/>
    <property type="evidence" value="ECO:0007669"/>
    <property type="project" value="InterPro"/>
</dbReference>
<evidence type="ECO:0000259" key="2">
    <source>
        <dbReference type="Pfam" id="PF13439"/>
    </source>
</evidence>
<reference evidence="3 4" key="1">
    <citation type="submission" date="2019-06" db="EMBL/GenBank/DDBJ databases">
        <title>YIM 131921 draft genome.</title>
        <authorList>
            <person name="Jiang L."/>
        </authorList>
    </citation>
    <scope>NUCLEOTIDE SEQUENCE [LARGE SCALE GENOMIC DNA]</scope>
    <source>
        <strain evidence="3 4">YIM 131921</strain>
    </source>
</reference>
<dbReference type="Pfam" id="PF00534">
    <property type="entry name" value="Glycos_transf_1"/>
    <property type="match status" value="1"/>
</dbReference>
<gene>
    <name evidence="3" type="ORF">FHG66_17980</name>
</gene>
<organism evidence="3 4">
    <name type="scientific">Rubellimicrobium rubrum</name>
    <dbReference type="NCBI Taxonomy" id="2585369"/>
    <lineage>
        <taxon>Bacteria</taxon>
        <taxon>Pseudomonadati</taxon>
        <taxon>Pseudomonadota</taxon>
        <taxon>Alphaproteobacteria</taxon>
        <taxon>Rhodobacterales</taxon>
        <taxon>Roseobacteraceae</taxon>
        <taxon>Rubellimicrobium</taxon>
    </lineage>
</organism>
<protein>
    <submittedName>
        <fullName evidence="3">Glycosyltransferase family 4 protein</fullName>
    </submittedName>
</protein>
<keyword evidence="3" id="KW-0808">Transferase</keyword>
<evidence type="ECO:0000313" key="3">
    <source>
        <dbReference type="EMBL" id="TNC46879.1"/>
    </source>
</evidence>
<dbReference type="SUPFAM" id="SSF53756">
    <property type="entry name" value="UDP-Glycosyltransferase/glycogen phosphorylase"/>
    <property type="match status" value="1"/>
</dbReference>
<dbReference type="InterPro" id="IPR001296">
    <property type="entry name" value="Glyco_trans_1"/>
</dbReference>
<dbReference type="OrthoDB" id="7847955at2"/>
<dbReference type="Pfam" id="PF13439">
    <property type="entry name" value="Glyco_transf_4"/>
    <property type="match status" value="1"/>
</dbReference>
<dbReference type="AlphaFoldDB" id="A0A5C4MR96"/>